<organism evidence="2 3">
    <name type="scientific">Bacteroides fragilis</name>
    <dbReference type="NCBI Taxonomy" id="817"/>
    <lineage>
        <taxon>Bacteria</taxon>
        <taxon>Pseudomonadati</taxon>
        <taxon>Bacteroidota</taxon>
        <taxon>Bacteroidia</taxon>
        <taxon>Bacteroidales</taxon>
        <taxon>Bacteroidaceae</taxon>
        <taxon>Bacteroides</taxon>
    </lineage>
</organism>
<dbReference type="GO" id="GO:0003677">
    <property type="term" value="F:DNA binding"/>
    <property type="evidence" value="ECO:0007669"/>
    <property type="project" value="InterPro"/>
</dbReference>
<proteinExistence type="predicted"/>
<dbReference type="SMART" id="SM01252">
    <property type="entry name" value="KilA-N"/>
    <property type="match status" value="1"/>
</dbReference>
<sequence length="374" mass="43202">MTMNNSKQKKYDEVDFRNRAVRILREHGQVWLCLYDLCKIIKRPVMMETKEAMDLCPSSTKIIFRADDRPLWAIAPRDVRKLVHLVKKENSQMKKLCNELEAWAGRLAENIEAVLQEAPVVFNYGDHPVTFKAANGKTMVNATNMAKCFGGNPAEWLHKASTTRFRYSLVNEGKSASLDEQVITNRGTSGGTWIQEELAIEYARQLSDEFSIWCNERIGELMTRGSVSLHNASTAHHPHNEQTDTPAENFPVPKTFEEALLLAASQQKQLEESRHKVEFYNRFIEDRDWFKTTTIADELQVTPSMLNRFLEDEGIIRKESGQWVVPGFHSALQCEVPYYWTNAKGKSYKMGGARRWTQDGREFIIELWNRKHLK</sequence>
<gene>
    <name evidence="2" type="ORF">F2Z29_11045</name>
</gene>
<dbReference type="InterPro" id="IPR018004">
    <property type="entry name" value="KilA/APSES_HTH"/>
</dbReference>
<reference evidence="2 3" key="1">
    <citation type="journal article" date="2019" name="Nat. Med.">
        <title>A library of human gut bacterial isolates paired with longitudinal multiomics data enables mechanistic microbiome research.</title>
        <authorList>
            <person name="Poyet M."/>
            <person name="Groussin M."/>
            <person name="Gibbons S.M."/>
            <person name="Avila-Pacheco J."/>
            <person name="Jiang X."/>
            <person name="Kearney S.M."/>
            <person name="Perrotta A.R."/>
            <person name="Berdy B."/>
            <person name="Zhao S."/>
            <person name="Lieberman T.D."/>
            <person name="Swanson P.K."/>
            <person name="Smith M."/>
            <person name="Roesemann S."/>
            <person name="Alexander J.E."/>
            <person name="Rich S.A."/>
            <person name="Livny J."/>
            <person name="Vlamakis H."/>
            <person name="Clish C."/>
            <person name="Bullock K."/>
            <person name="Deik A."/>
            <person name="Scott J."/>
            <person name="Pierce K.A."/>
            <person name="Xavier R.J."/>
            <person name="Alm E.J."/>
        </authorList>
    </citation>
    <scope>NUCLEOTIDE SEQUENCE [LARGE SCALE GENOMIC DNA]</scope>
    <source>
        <strain evidence="2 3">BIOML-A7</strain>
    </source>
</reference>
<dbReference type="InterPro" id="IPR017880">
    <property type="entry name" value="KilA_N"/>
</dbReference>
<dbReference type="AlphaFoldDB" id="A0A642KSM3"/>
<dbReference type="Proteomes" id="UP000436803">
    <property type="component" value="Unassembled WGS sequence"/>
</dbReference>
<evidence type="ECO:0000313" key="2">
    <source>
        <dbReference type="EMBL" id="KAA5173734.1"/>
    </source>
</evidence>
<dbReference type="PROSITE" id="PS51301">
    <property type="entry name" value="KILA_N"/>
    <property type="match status" value="1"/>
</dbReference>
<dbReference type="InterPro" id="IPR005039">
    <property type="entry name" value="Ant_C"/>
</dbReference>
<dbReference type="Pfam" id="PF04383">
    <property type="entry name" value="KilA-N"/>
    <property type="match status" value="1"/>
</dbReference>
<evidence type="ECO:0000259" key="1">
    <source>
        <dbReference type="PROSITE" id="PS51301"/>
    </source>
</evidence>
<evidence type="ECO:0000313" key="3">
    <source>
        <dbReference type="Proteomes" id="UP000436803"/>
    </source>
</evidence>
<accession>A0A642KSM3</accession>
<dbReference type="EMBL" id="VWAW01000008">
    <property type="protein sequence ID" value="KAA5173734.1"/>
    <property type="molecule type" value="Genomic_DNA"/>
</dbReference>
<dbReference type="Pfam" id="PF03374">
    <property type="entry name" value="ANT"/>
    <property type="match status" value="1"/>
</dbReference>
<name>A0A642KSM3_BACFG</name>
<feature type="domain" description="KilA-N" evidence="1">
    <location>
        <begin position="118"/>
        <end position="221"/>
    </location>
</feature>
<protein>
    <recommendedName>
        <fullName evidence="1">KilA-N domain-containing protein</fullName>
    </recommendedName>
</protein>
<comment type="caution">
    <text evidence="2">The sequence shown here is derived from an EMBL/GenBank/DDBJ whole genome shotgun (WGS) entry which is preliminary data.</text>
</comment>